<gene>
    <name evidence="3" type="primary">gspM</name>
    <name evidence="3" type="ORF">OCL06_08815</name>
</gene>
<keyword evidence="2" id="KW-0812">Transmembrane</keyword>
<evidence type="ECO:0000256" key="1">
    <source>
        <dbReference type="SAM" id="Coils"/>
    </source>
</evidence>
<dbReference type="Proteomes" id="UP001209257">
    <property type="component" value="Unassembled WGS sequence"/>
</dbReference>
<keyword evidence="4" id="KW-1185">Reference proteome</keyword>
<protein>
    <submittedName>
        <fullName evidence="3">Type II secretion system protein GspM</fullName>
    </submittedName>
</protein>
<organism evidence="3 4">
    <name type="scientific">Alteromonas salexigens</name>
    <dbReference type="NCBI Taxonomy" id="2982530"/>
    <lineage>
        <taxon>Bacteria</taxon>
        <taxon>Pseudomonadati</taxon>
        <taxon>Pseudomonadota</taxon>
        <taxon>Gammaproteobacteria</taxon>
        <taxon>Alteromonadales</taxon>
        <taxon>Alteromonadaceae</taxon>
        <taxon>Alteromonas/Salinimonas group</taxon>
        <taxon>Alteromonas</taxon>
    </lineage>
</organism>
<proteinExistence type="predicted"/>
<evidence type="ECO:0000256" key="2">
    <source>
        <dbReference type="SAM" id="Phobius"/>
    </source>
</evidence>
<comment type="caution">
    <text evidence="3">The sequence shown here is derived from an EMBL/GenBank/DDBJ whole genome shotgun (WGS) entry which is preliminary data.</text>
</comment>
<keyword evidence="2" id="KW-1133">Transmembrane helix</keyword>
<accession>A0ABT2VQG8</accession>
<evidence type="ECO:0000313" key="3">
    <source>
        <dbReference type="EMBL" id="MCU7554698.1"/>
    </source>
</evidence>
<dbReference type="EMBL" id="JAOTJC010000007">
    <property type="protein sequence ID" value="MCU7554698.1"/>
    <property type="molecule type" value="Genomic_DNA"/>
</dbReference>
<sequence length="215" mass="24195">MSQLTNAEKFAAISMREKVMILAAGVVVILLVLVTFFIEPALDELAAVNQQLENEQARQQSLVQQQVAFSEALQQDPNAELERERAELEAQYAKLQQTFTRQLGELVLPHQMPALIEQVFSQADGLQLISMRSLPPVNIFAHRKEMEGVAVYQHGLSLTFSGSYFAVRDFLRSAEQLTSELYWRSMTYTVGSYPDAEVTIDVYTLSTEKAFIGVE</sequence>
<dbReference type="RefSeq" id="WP_262993571.1">
    <property type="nucleotide sequence ID" value="NZ_JAOTJC010000007.1"/>
</dbReference>
<reference evidence="4" key="1">
    <citation type="submission" date="2023-07" db="EMBL/GenBank/DDBJ databases">
        <title>Study on multiphase classification of strain Alteromonas salexigens isolated from the Yellow Sea.</title>
        <authorList>
            <person name="Sun L."/>
        </authorList>
    </citation>
    <scope>NUCLEOTIDE SEQUENCE [LARGE SCALE GENOMIC DNA]</scope>
    <source>
        <strain evidence="4">ASW11-19</strain>
    </source>
</reference>
<feature type="coiled-coil region" evidence="1">
    <location>
        <begin position="38"/>
        <end position="105"/>
    </location>
</feature>
<keyword evidence="2" id="KW-0472">Membrane</keyword>
<keyword evidence="1" id="KW-0175">Coiled coil</keyword>
<evidence type="ECO:0000313" key="4">
    <source>
        <dbReference type="Proteomes" id="UP001209257"/>
    </source>
</evidence>
<feature type="transmembrane region" description="Helical" evidence="2">
    <location>
        <begin position="19"/>
        <end position="38"/>
    </location>
</feature>
<name>A0ABT2VQG8_9ALTE</name>